<evidence type="ECO:0000256" key="1">
    <source>
        <dbReference type="SAM" id="MobiDB-lite"/>
    </source>
</evidence>
<name>A0ABX6W5A0_STRMQ</name>
<evidence type="ECO:0008006" key="4">
    <source>
        <dbReference type="Google" id="ProtNLM"/>
    </source>
</evidence>
<protein>
    <recommendedName>
        <fullName evidence="4">Lipoprotein</fullName>
    </recommendedName>
</protein>
<evidence type="ECO:0000313" key="2">
    <source>
        <dbReference type="EMBL" id="QPI56574.1"/>
    </source>
</evidence>
<proteinExistence type="predicted"/>
<accession>A0ABX6W5A0</accession>
<keyword evidence="3" id="KW-1185">Reference proteome</keyword>
<evidence type="ECO:0000313" key="3">
    <source>
        <dbReference type="Proteomes" id="UP000663421"/>
    </source>
</evidence>
<organism evidence="2 3">
    <name type="scientific">Streptomyces malaysiensis</name>
    <dbReference type="NCBI Taxonomy" id="92644"/>
    <lineage>
        <taxon>Bacteria</taxon>
        <taxon>Bacillati</taxon>
        <taxon>Actinomycetota</taxon>
        <taxon>Actinomycetes</taxon>
        <taxon>Kitasatosporales</taxon>
        <taxon>Streptomycetaceae</taxon>
        <taxon>Streptomyces</taxon>
        <taxon>Streptomyces violaceusniger group</taxon>
    </lineage>
</organism>
<sequence length="163" mass="16984">MTLAVLAAVTILTCCACSNNSSDDKAAPETSHSALVETPDGPEVTDAPEETVTAEDAEPTEETPKLFPGHDVRQTDEGVIATKASWGADWPWKTSDVTMGCSDAIGGGAYLNAADGKNYLLSGTISQQGFVDGNAGTNLWDQRSTDVFAEWQEAADTLCPAGA</sequence>
<dbReference type="EMBL" id="CP065050">
    <property type="protein sequence ID" value="QPI56574.1"/>
    <property type="molecule type" value="Genomic_DNA"/>
</dbReference>
<dbReference type="Proteomes" id="UP000663421">
    <property type="component" value="Chromosome"/>
</dbReference>
<feature type="region of interest" description="Disordered" evidence="1">
    <location>
        <begin position="21"/>
        <end position="74"/>
    </location>
</feature>
<feature type="compositionally biased region" description="Acidic residues" evidence="1">
    <location>
        <begin position="46"/>
        <end position="61"/>
    </location>
</feature>
<reference evidence="2 3" key="1">
    <citation type="submission" date="2020-11" db="EMBL/GenBank/DDBJ databases">
        <title>Complete genome sequence unveiled secondary metabolic potentials in Streptomyces solisilvae HNM0141.</title>
        <authorList>
            <person name="Huang X."/>
        </authorList>
    </citation>
    <scope>NUCLEOTIDE SEQUENCE [LARGE SCALE GENOMIC DNA]</scope>
    <source>
        <strain evidence="2 3">HNM0141</strain>
    </source>
</reference>
<gene>
    <name evidence="2" type="ORF">I1A49_18040</name>
</gene>
<feature type="compositionally biased region" description="Basic and acidic residues" evidence="1">
    <location>
        <begin position="62"/>
        <end position="74"/>
    </location>
</feature>